<proteinExistence type="predicted"/>
<dbReference type="AlphaFoldDB" id="A0A8K0VX70"/>
<keyword evidence="2" id="KW-1185">Reference proteome</keyword>
<organism evidence="1 2">
    <name type="scientific">Paraphoma chrysanthemicola</name>
    <dbReference type="NCBI Taxonomy" id="798071"/>
    <lineage>
        <taxon>Eukaryota</taxon>
        <taxon>Fungi</taxon>
        <taxon>Dikarya</taxon>
        <taxon>Ascomycota</taxon>
        <taxon>Pezizomycotina</taxon>
        <taxon>Dothideomycetes</taxon>
        <taxon>Pleosporomycetidae</taxon>
        <taxon>Pleosporales</taxon>
        <taxon>Pleosporineae</taxon>
        <taxon>Phaeosphaeriaceae</taxon>
        <taxon>Paraphoma</taxon>
    </lineage>
</organism>
<dbReference type="Proteomes" id="UP000813461">
    <property type="component" value="Unassembled WGS sequence"/>
</dbReference>
<gene>
    <name evidence="1" type="ORF">FB567DRAFT_85166</name>
</gene>
<name>A0A8K0VX70_9PLEO</name>
<dbReference type="OrthoDB" id="4790878at2759"/>
<protein>
    <submittedName>
        <fullName evidence="1">Uncharacterized protein</fullName>
    </submittedName>
</protein>
<comment type="caution">
    <text evidence="1">The sequence shown here is derived from an EMBL/GenBank/DDBJ whole genome shotgun (WGS) entry which is preliminary data.</text>
</comment>
<accession>A0A8K0VX70</accession>
<evidence type="ECO:0000313" key="2">
    <source>
        <dbReference type="Proteomes" id="UP000813461"/>
    </source>
</evidence>
<dbReference type="EMBL" id="JAGMVJ010000012">
    <property type="protein sequence ID" value="KAH7084544.1"/>
    <property type="molecule type" value="Genomic_DNA"/>
</dbReference>
<sequence>MSLLLQAPAEIRNDILEYVLTGQTLRFLGLSPVDEQPFLINTSTNQPVNVLKHTCKQLSYELRGLQLQNNIIVFQQLKEEAGTPEVQLKLFCKHIPFTQLSRIRAVKVRPLERFSDIDILPSVRAYRSVLPPRVDINYIIWMFRFSPWPDGSNPGDAGHFLVFGLAIHIALKRSIFAEGDLELRRFGDTWGQIWHLAIWVATEGCHDIRVARRELVGVRFLPEEDSKTWEAIGEEMVRRMGSEKETAANVVEEWVRLERRWVEEGI</sequence>
<evidence type="ECO:0000313" key="1">
    <source>
        <dbReference type="EMBL" id="KAH7084544.1"/>
    </source>
</evidence>
<reference evidence="1" key="1">
    <citation type="journal article" date="2021" name="Nat. Commun.">
        <title>Genetic determinants of endophytism in the Arabidopsis root mycobiome.</title>
        <authorList>
            <person name="Mesny F."/>
            <person name="Miyauchi S."/>
            <person name="Thiergart T."/>
            <person name="Pickel B."/>
            <person name="Atanasova L."/>
            <person name="Karlsson M."/>
            <person name="Huettel B."/>
            <person name="Barry K.W."/>
            <person name="Haridas S."/>
            <person name="Chen C."/>
            <person name="Bauer D."/>
            <person name="Andreopoulos W."/>
            <person name="Pangilinan J."/>
            <person name="LaButti K."/>
            <person name="Riley R."/>
            <person name="Lipzen A."/>
            <person name="Clum A."/>
            <person name="Drula E."/>
            <person name="Henrissat B."/>
            <person name="Kohler A."/>
            <person name="Grigoriev I.V."/>
            <person name="Martin F.M."/>
            <person name="Hacquard S."/>
        </authorList>
    </citation>
    <scope>NUCLEOTIDE SEQUENCE</scope>
    <source>
        <strain evidence="1">MPI-SDFR-AT-0120</strain>
    </source>
</reference>